<reference evidence="9" key="1">
    <citation type="submission" date="2021-01" db="UniProtKB">
        <authorList>
            <consortium name="EnsemblMetazoa"/>
        </authorList>
    </citation>
    <scope>IDENTIFICATION</scope>
</reference>
<dbReference type="InterPro" id="IPR050645">
    <property type="entry name" value="Histidine_acid_phosphatase"/>
</dbReference>
<comment type="catalytic activity">
    <reaction evidence="1">
        <text>a phosphate monoester + H2O = an alcohol + phosphate</text>
        <dbReference type="Rhea" id="RHEA:15017"/>
        <dbReference type="ChEBI" id="CHEBI:15377"/>
        <dbReference type="ChEBI" id="CHEBI:30879"/>
        <dbReference type="ChEBI" id="CHEBI:43474"/>
        <dbReference type="ChEBI" id="CHEBI:67140"/>
        <dbReference type="EC" id="3.1.3.2"/>
    </reaction>
</comment>
<dbReference type="SMR" id="A0A7M7LMT2"/>
<evidence type="ECO:0000256" key="1">
    <source>
        <dbReference type="ARBA" id="ARBA00000032"/>
    </source>
</evidence>
<keyword evidence="5" id="KW-0378">Hydrolase</keyword>
<organism evidence="9 10">
    <name type="scientific">Nasonia vitripennis</name>
    <name type="common">Parasitic wasp</name>
    <dbReference type="NCBI Taxonomy" id="7425"/>
    <lineage>
        <taxon>Eukaryota</taxon>
        <taxon>Metazoa</taxon>
        <taxon>Ecdysozoa</taxon>
        <taxon>Arthropoda</taxon>
        <taxon>Hexapoda</taxon>
        <taxon>Insecta</taxon>
        <taxon>Pterygota</taxon>
        <taxon>Neoptera</taxon>
        <taxon>Endopterygota</taxon>
        <taxon>Hymenoptera</taxon>
        <taxon>Apocrita</taxon>
        <taxon>Proctotrupomorpha</taxon>
        <taxon>Chalcidoidea</taxon>
        <taxon>Pteromalidae</taxon>
        <taxon>Pteromalinae</taxon>
        <taxon>Nasonia</taxon>
    </lineage>
</organism>
<dbReference type="GO" id="GO:0003993">
    <property type="term" value="F:acid phosphatase activity"/>
    <property type="evidence" value="ECO:0007669"/>
    <property type="project" value="UniProtKB-EC"/>
</dbReference>
<dbReference type="GeneID" id="100123934"/>
<dbReference type="PROSITE" id="PS00616">
    <property type="entry name" value="HIS_ACID_PHOSPHAT_1"/>
    <property type="match status" value="1"/>
</dbReference>
<feature type="signal peptide" evidence="8">
    <location>
        <begin position="1"/>
        <end position="21"/>
    </location>
</feature>
<dbReference type="InterPro" id="IPR033379">
    <property type="entry name" value="Acid_Pase_AS"/>
</dbReference>
<evidence type="ECO:0000256" key="5">
    <source>
        <dbReference type="ARBA" id="ARBA00022801"/>
    </source>
</evidence>
<dbReference type="Proteomes" id="UP000002358">
    <property type="component" value="Chromosome 1"/>
</dbReference>
<keyword evidence="6" id="KW-1015">Disulfide bond</keyword>
<keyword evidence="10" id="KW-1185">Reference proteome</keyword>
<evidence type="ECO:0000256" key="8">
    <source>
        <dbReference type="SAM" id="SignalP"/>
    </source>
</evidence>
<dbReference type="AlphaFoldDB" id="A0A7M7LMT2"/>
<dbReference type="InParanoid" id="A0A7M7LMT2"/>
<dbReference type="SUPFAM" id="SSF53254">
    <property type="entry name" value="Phosphoglycerate mutase-like"/>
    <property type="match status" value="1"/>
</dbReference>
<sequence>MKIALNTILFLVLNHIFISTAQPTDYKLELVQVLFRHGDRTPQGDELYPTDPYRQVFADIGFGQLTKVGMNREHKIGQLLKKRYDSYLGDFQADKVYGYSTDYDRTKMSLQLVLAGVFPPSEKTSWNDDIHWLPIPNHYEPYTSNFLSTNDGCEKFNHLLKDVGNSKEVQAKLAKYKDFLKYVSNQTGIINLDPMAMYRVYNNIRAALSLGLPLPDWCSEEDFAKLLELTIISHDALTHTPLMTRIVVGPTVERLLKNIDNNEMKTDKRKIYLYSAHDVNLASFSNAHKFTGIPRNPDYGTALIVEKLRGRDGQVYLRMLLWTGADERLIPLNVEGCANECPLSYYKSWVAHILPDDEVRECTHIDISKEGA</sequence>
<keyword evidence="7" id="KW-0325">Glycoprotein</keyword>
<dbReference type="CDD" id="cd07061">
    <property type="entry name" value="HP_HAP_like"/>
    <property type="match status" value="1"/>
</dbReference>
<feature type="chain" id="PRO_5029738945" description="acid phosphatase" evidence="8">
    <location>
        <begin position="22"/>
        <end position="372"/>
    </location>
</feature>
<dbReference type="InterPro" id="IPR000560">
    <property type="entry name" value="His_Pase_clade-2"/>
</dbReference>
<proteinExistence type="inferred from homology"/>
<evidence type="ECO:0000256" key="3">
    <source>
        <dbReference type="ARBA" id="ARBA00012646"/>
    </source>
</evidence>
<dbReference type="KEGG" id="nvi:100123934"/>
<evidence type="ECO:0000256" key="6">
    <source>
        <dbReference type="ARBA" id="ARBA00023157"/>
    </source>
</evidence>
<dbReference type="Gene3D" id="3.40.50.1240">
    <property type="entry name" value="Phosphoglycerate mutase-like"/>
    <property type="match status" value="1"/>
</dbReference>
<accession>A0A7M7LMT2</accession>
<protein>
    <recommendedName>
        <fullName evidence="3">acid phosphatase</fullName>
        <ecNumber evidence="3">3.1.3.2</ecNumber>
    </recommendedName>
</protein>
<dbReference type="OrthoDB" id="10257284at2759"/>
<evidence type="ECO:0000256" key="2">
    <source>
        <dbReference type="ARBA" id="ARBA00005375"/>
    </source>
</evidence>
<evidence type="ECO:0000256" key="4">
    <source>
        <dbReference type="ARBA" id="ARBA00022729"/>
    </source>
</evidence>
<dbReference type="Pfam" id="PF00328">
    <property type="entry name" value="His_Phos_2"/>
    <property type="match status" value="1"/>
</dbReference>
<dbReference type="EC" id="3.1.3.2" evidence="3"/>
<evidence type="ECO:0000313" key="9">
    <source>
        <dbReference type="EnsemblMetazoa" id="XP_001607714"/>
    </source>
</evidence>
<name>A0A7M7LMT2_NASVI</name>
<keyword evidence="4 8" id="KW-0732">Signal</keyword>
<evidence type="ECO:0000256" key="7">
    <source>
        <dbReference type="ARBA" id="ARBA00023180"/>
    </source>
</evidence>
<comment type="similarity">
    <text evidence="2">Belongs to the histidine acid phosphatase family.</text>
</comment>
<dbReference type="RefSeq" id="XP_001607714.2">
    <property type="nucleotide sequence ID" value="XM_001607664.6"/>
</dbReference>
<dbReference type="InterPro" id="IPR029033">
    <property type="entry name" value="His_PPase_superfam"/>
</dbReference>
<dbReference type="PANTHER" id="PTHR11567:SF211">
    <property type="entry name" value="PROSTATIC ACID PHOSPHATASE"/>
    <property type="match status" value="1"/>
</dbReference>
<evidence type="ECO:0000313" key="10">
    <source>
        <dbReference type="Proteomes" id="UP000002358"/>
    </source>
</evidence>
<dbReference type="PANTHER" id="PTHR11567">
    <property type="entry name" value="ACID PHOSPHATASE-RELATED"/>
    <property type="match status" value="1"/>
</dbReference>
<dbReference type="EnsemblMetazoa" id="XM_001607664">
    <property type="protein sequence ID" value="XP_001607714"/>
    <property type="gene ID" value="LOC100123934"/>
</dbReference>